<dbReference type="Pfam" id="PF11162">
    <property type="entry name" value="DUF2946"/>
    <property type="match status" value="1"/>
</dbReference>
<dbReference type="Proteomes" id="UP001529369">
    <property type="component" value="Unassembled WGS sequence"/>
</dbReference>
<protein>
    <submittedName>
        <fullName evidence="3">DUF2946 family protein</fullName>
    </submittedName>
</protein>
<reference evidence="4" key="1">
    <citation type="journal article" date="2019" name="Int. J. Syst. Evol. Microbiol.">
        <title>The Global Catalogue of Microorganisms (GCM) 10K type strain sequencing project: providing services to taxonomists for standard genome sequencing and annotation.</title>
        <authorList>
            <consortium name="The Broad Institute Genomics Platform"/>
            <consortium name="The Broad Institute Genome Sequencing Center for Infectious Disease"/>
            <person name="Wu L."/>
            <person name="Ma J."/>
        </authorList>
    </citation>
    <scope>NUCLEOTIDE SEQUENCE [LARGE SCALE GENOMIC DNA]</scope>
    <source>
        <strain evidence="4">CECT 7131</strain>
    </source>
</reference>
<proteinExistence type="predicted"/>
<feature type="region of interest" description="Disordered" evidence="1">
    <location>
        <begin position="99"/>
        <end position="119"/>
    </location>
</feature>
<evidence type="ECO:0000256" key="2">
    <source>
        <dbReference type="SAM" id="SignalP"/>
    </source>
</evidence>
<comment type="caution">
    <text evidence="3">The sequence shown here is derived from an EMBL/GenBank/DDBJ whole genome shotgun (WGS) entry which is preliminary data.</text>
</comment>
<dbReference type="InterPro" id="IPR021333">
    <property type="entry name" value="DUF2946"/>
</dbReference>
<evidence type="ECO:0000256" key="1">
    <source>
        <dbReference type="SAM" id="MobiDB-lite"/>
    </source>
</evidence>
<gene>
    <name evidence="3" type="ORF">QWZ14_25665</name>
</gene>
<keyword evidence="2" id="KW-0732">Signal</keyword>
<dbReference type="EMBL" id="JAUFPN010000197">
    <property type="protein sequence ID" value="MDN3567781.1"/>
    <property type="molecule type" value="Genomic_DNA"/>
</dbReference>
<dbReference type="RefSeq" id="WP_290319844.1">
    <property type="nucleotide sequence ID" value="NZ_JAUFPN010000197.1"/>
</dbReference>
<keyword evidence="4" id="KW-1185">Reference proteome</keyword>
<evidence type="ECO:0000313" key="4">
    <source>
        <dbReference type="Proteomes" id="UP001529369"/>
    </source>
</evidence>
<name>A0ABT8AE91_9PROT</name>
<evidence type="ECO:0000313" key="3">
    <source>
        <dbReference type="EMBL" id="MDN3567781.1"/>
    </source>
</evidence>
<sequence length="119" mass="11644">MIHRLPAPLRRLLAAVLLLQAVLAPSLYLAAGQATLAVEICTAEGLRTLHAAPDGTPAGPGHDGACQACHALPQGADLALPALPAPAWVALAAPAAAPASLPSGIRGPPGGARAPPALS</sequence>
<feature type="chain" id="PRO_5047335079" evidence="2">
    <location>
        <begin position="31"/>
        <end position="119"/>
    </location>
</feature>
<accession>A0ABT8AE91</accession>
<feature type="signal peptide" evidence="2">
    <location>
        <begin position="1"/>
        <end position="30"/>
    </location>
</feature>
<organism evidence="3 4">
    <name type="scientific">Paeniroseomonas aquatica</name>
    <dbReference type="NCBI Taxonomy" id="373043"/>
    <lineage>
        <taxon>Bacteria</taxon>
        <taxon>Pseudomonadati</taxon>
        <taxon>Pseudomonadota</taxon>
        <taxon>Alphaproteobacteria</taxon>
        <taxon>Acetobacterales</taxon>
        <taxon>Acetobacteraceae</taxon>
        <taxon>Paeniroseomonas</taxon>
    </lineage>
</organism>